<reference evidence="6" key="1">
    <citation type="submission" date="2021-02" db="EMBL/GenBank/DDBJ databases">
        <authorList>
            <person name="Nowell W R."/>
        </authorList>
    </citation>
    <scope>NUCLEOTIDE SEQUENCE</scope>
</reference>
<proteinExistence type="predicted"/>
<evidence type="ECO:0000259" key="5">
    <source>
        <dbReference type="PROSITE" id="PS50168"/>
    </source>
</evidence>
<protein>
    <recommendedName>
        <fullName evidence="5">DED domain-containing protein</fullName>
    </recommendedName>
</protein>
<comment type="caution">
    <text evidence="6">The sequence shown here is derived from an EMBL/GenBank/DDBJ whole genome shotgun (WGS) entry which is preliminary data.</text>
</comment>
<sequence length="566" mass="64225">MNAHDLRAILLKLQDRLKDDDRKRLHFFFGNDVPRRIRDDPSLGGTLSLMESLFDQDKINEEDFTFLIHAFEAIQCVDAAKLLRGKHLFRNNGSLLLFTILEHMRQIKSSEIKKSMQSLAEIMPITMKQIFDDQDDDKYGVQCHESLVFFPEKDIYENNTVMNDTNDKSVDAITTTKDDMTTLPLQSKRKPVFSVTLIIWICLVIFFVILIIIFGAVSGIYLRRALQNNAQLKENILAEIKKSNETIQRLINELKYIQRVKNIPKIAFDAQWSPSGETVAGGNGIGSATNQLQYPWGLFVDDDQSIIIADFGNHRIVQWKKGDTTNGQVVAGGKGEGNGLNQLNGPTDVLIDKETDSLIICDRNNQRVVRWHYHIGTTQGKILIDNITCNGLAMDDLRYLYVSDIEKHEVRRYQLGDRNGTLVAGGNGQGADLNQLNHPYYIFVDRQQNVYVSDNNNDRVVKWVKGAKDGILVVGGHGQGNGLTQLLHPLGLFVDTLGTLYVADQWNHRVIRWPQGAKQGIVTVGGNRPGAREDQFHYLYGLSFDRNGNLYVVDQWNHRVQRFSII</sequence>
<dbReference type="PROSITE" id="PS51125">
    <property type="entry name" value="NHL"/>
    <property type="match status" value="1"/>
</dbReference>
<dbReference type="Gene3D" id="1.10.533.10">
    <property type="entry name" value="Death Domain, Fas"/>
    <property type="match status" value="1"/>
</dbReference>
<dbReference type="GO" id="GO:0008270">
    <property type="term" value="F:zinc ion binding"/>
    <property type="evidence" value="ECO:0007669"/>
    <property type="project" value="UniProtKB-KW"/>
</dbReference>
<dbReference type="EMBL" id="CAJNOW010003909">
    <property type="protein sequence ID" value="CAF1398556.1"/>
    <property type="molecule type" value="Genomic_DNA"/>
</dbReference>
<dbReference type="GO" id="GO:0061630">
    <property type="term" value="F:ubiquitin protein ligase activity"/>
    <property type="evidence" value="ECO:0007669"/>
    <property type="project" value="TreeGrafter"/>
</dbReference>
<evidence type="ECO:0000256" key="1">
    <source>
        <dbReference type="ARBA" id="ARBA00022737"/>
    </source>
</evidence>
<dbReference type="SUPFAM" id="SSF47986">
    <property type="entry name" value="DEATH domain"/>
    <property type="match status" value="1"/>
</dbReference>
<dbReference type="PANTHER" id="PTHR24104">
    <property type="entry name" value="E3 UBIQUITIN-PROTEIN LIGASE NHLRC1-RELATED"/>
    <property type="match status" value="1"/>
</dbReference>
<keyword evidence="3" id="KW-0175">Coiled coil</keyword>
<dbReference type="InterPro" id="IPR011042">
    <property type="entry name" value="6-blade_b-propeller_TolB-like"/>
</dbReference>
<evidence type="ECO:0000313" key="8">
    <source>
        <dbReference type="Proteomes" id="UP000663834"/>
    </source>
</evidence>
<dbReference type="InterPro" id="IPR011029">
    <property type="entry name" value="DEATH-like_dom_sf"/>
</dbReference>
<gene>
    <name evidence="6" type="ORF">KQP761_LOCUS9589</name>
    <name evidence="7" type="ORF">WKI299_LOCUS23767</name>
</gene>
<dbReference type="PANTHER" id="PTHR24104:SF25">
    <property type="entry name" value="PROTEIN LIN-41"/>
    <property type="match status" value="1"/>
</dbReference>
<evidence type="ECO:0000256" key="2">
    <source>
        <dbReference type="PROSITE-ProRule" id="PRU00504"/>
    </source>
</evidence>
<evidence type="ECO:0000313" key="6">
    <source>
        <dbReference type="EMBL" id="CAF1398556.1"/>
    </source>
</evidence>
<dbReference type="InterPro" id="IPR001875">
    <property type="entry name" value="DED_dom"/>
</dbReference>
<name>A0A815KQ19_9BILA</name>
<evidence type="ECO:0000256" key="3">
    <source>
        <dbReference type="SAM" id="Coils"/>
    </source>
</evidence>
<dbReference type="Proteomes" id="UP000663834">
    <property type="component" value="Unassembled WGS sequence"/>
</dbReference>
<dbReference type="GO" id="GO:0043161">
    <property type="term" value="P:proteasome-mediated ubiquitin-dependent protein catabolic process"/>
    <property type="evidence" value="ECO:0007669"/>
    <property type="project" value="TreeGrafter"/>
</dbReference>
<feature type="transmembrane region" description="Helical" evidence="4">
    <location>
        <begin position="197"/>
        <end position="222"/>
    </location>
</feature>
<keyword evidence="4" id="KW-1133">Transmembrane helix</keyword>
<dbReference type="Pfam" id="PF01436">
    <property type="entry name" value="NHL"/>
    <property type="match status" value="2"/>
</dbReference>
<feature type="domain" description="DED" evidence="5">
    <location>
        <begin position="5"/>
        <end position="85"/>
    </location>
</feature>
<dbReference type="Gene3D" id="2.120.10.30">
    <property type="entry name" value="TolB, C-terminal domain"/>
    <property type="match status" value="2"/>
</dbReference>
<dbReference type="EMBL" id="CAJNRF010010175">
    <property type="protein sequence ID" value="CAF2117976.1"/>
    <property type="molecule type" value="Genomic_DNA"/>
</dbReference>
<accession>A0A815KQ19</accession>
<organism evidence="6 8">
    <name type="scientific">Rotaria magnacalcarata</name>
    <dbReference type="NCBI Taxonomy" id="392030"/>
    <lineage>
        <taxon>Eukaryota</taxon>
        <taxon>Metazoa</taxon>
        <taxon>Spiralia</taxon>
        <taxon>Gnathifera</taxon>
        <taxon>Rotifera</taxon>
        <taxon>Eurotatoria</taxon>
        <taxon>Bdelloidea</taxon>
        <taxon>Philodinida</taxon>
        <taxon>Philodinidae</taxon>
        <taxon>Rotaria</taxon>
    </lineage>
</organism>
<keyword evidence="1" id="KW-0677">Repeat</keyword>
<feature type="repeat" description="NHL" evidence="2">
    <location>
        <begin position="285"/>
        <end position="322"/>
    </location>
</feature>
<dbReference type="InterPro" id="IPR001258">
    <property type="entry name" value="NHL_repeat"/>
</dbReference>
<dbReference type="InterPro" id="IPR050952">
    <property type="entry name" value="TRIM-NHL_E3_ligases"/>
</dbReference>
<evidence type="ECO:0000256" key="4">
    <source>
        <dbReference type="SAM" id="Phobius"/>
    </source>
</evidence>
<keyword evidence="4" id="KW-0812">Transmembrane</keyword>
<dbReference type="PROSITE" id="PS50168">
    <property type="entry name" value="DED"/>
    <property type="match status" value="1"/>
</dbReference>
<dbReference type="CDD" id="cd05819">
    <property type="entry name" value="NHL"/>
    <property type="match status" value="1"/>
</dbReference>
<dbReference type="SUPFAM" id="SSF101898">
    <property type="entry name" value="NHL repeat"/>
    <property type="match status" value="1"/>
</dbReference>
<keyword evidence="4" id="KW-0472">Membrane</keyword>
<dbReference type="AlphaFoldDB" id="A0A815KQ19"/>
<dbReference type="Gene3D" id="2.40.10.500">
    <property type="match status" value="1"/>
</dbReference>
<feature type="coiled-coil region" evidence="3">
    <location>
        <begin position="222"/>
        <end position="253"/>
    </location>
</feature>
<dbReference type="OrthoDB" id="10384431at2759"/>
<dbReference type="Proteomes" id="UP000663856">
    <property type="component" value="Unassembled WGS sequence"/>
</dbReference>
<dbReference type="GO" id="GO:0042981">
    <property type="term" value="P:regulation of apoptotic process"/>
    <property type="evidence" value="ECO:0007669"/>
    <property type="project" value="InterPro"/>
</dbReference>
<evidence type="ECO:0000313" key="7">
    <source>
        <dbReference type="EMBL" id="CAF2117976.1"/>
    </source>
</evidence>
<dbReference type="GO" id="GO:0000209">
    <property type="term" value="P:protein polyubiquitination"/>
    <property type="evidence" value="ECO:0007669"/>
    <property type="project" value="TreeGrafter"/>
</dbReference>